<keyword evidence="2" id="KW-1133">Transmembrane helix</keyword>
<accession>A0A1E4S411</accession>
<keyword evidence="2" id="KW-0812">Transmembrane</keyword>
<feature type="transmembrane region" description="Helical" evidence="2">
    <location>
        <begin position="106"/>
        <end position="124"/>
    </location>
</feature>
<dbReference type="GeneID" id="30990695"/>
<proteinExistence type="predicted"/>
<feature type="region of interest" description="Disordered" evidence="1">
    <location>
        <begin position="164"/>
        <end position="199"/>
    </location>
</feature>
<keyword evidence="4" id="KW-1185">Reference proteome</keyword>
<evidence type="ECO:0000256" key="1">
    <source>
        <dbReference type="SAM" id="MobiDB-lite"/>
    </source>
</evidence>
<reference evidence="3 4" key="1">
    <citation type="journal article" date="2016" name="Proc. Natl. Acad. Sci. U.S.A.">
        <title>Comparative genomics of biotechnologically important yeasts.</title>
        <authorList>
            <person name="Riley R."/>
            <person name="Haridas S."/>
            <person name="Wolfe K.H."/>
            <person name="Lopes M.R."/>
            <person name="Hittinger C.T."/>
            <person name="Goeker M."/>
            <person name="Salamov A.A."/>
            <person name="Wisecaver J.H."/>
            <person name="Long T.M."/>
            <person name="Calvey C.H."/>
            <person name="Aerts A.L."/>
            <person name="Barry K.W."/>
            <person name="Choi C."/>
            <person name="Clum A."/>
            <person name="Coughlan A.Y."/>
            <person name="Deshpande S."/>
            <person name="Douglass A.P."/>
            <person name="Hanson S.J."/>
            <person name="Klenk H.-P."/>
            <person name="LaButti K.M."/>
            <person name="Lapidus A."/>
            <person name="Lindquist E.A."/>
            <person name="Lipzen A.M."/>
            <person name="Meier-Kolthoff J.P."/>
            <person name="Ohm R.A."/>
            <person name="Otillar R.P."/>
            <person name="Pangilinan J.L."/>
            <person name="Peng Y."/>
            <person name="Rokas A."/>
            <person name="Rosa C.A."/>
            <person name="Scheuner C."/>
            <person name="Sibirny A.A."/>
            <person name="Slot J.C."/>
            <person name="Stielow J.B."/>
            <person name="Sun H."/>
            <person name="Kurtzman C.P."/>
            <person name="Blackwell M."/>
            <person name="Grigoriev I.V."/>
            <person name="Jeffries T.W."/>
        </authorList>
    </citation>
    <scope>NUCLEOTIDE SEQUENCE [LARGE SCALE GENOMIC DNA]</scope>
    <source>
        <strain evidence="4">ATCC 18201 / CBS 1600 / BCRC 20928 / JCM 3617 / NBRC 0987 / NRRL Y-1542</strain>
    </source>
</reference>
<keyword evidence="2" id="KW-0472">Membrane</keyword>
<gene>
    <name evidence="3" type="ORF">CYBJADRAFT_172168</name>
</gene>
<organism evidence="3 4">
    <name type="scientific">Cyberlindnera jadinii (strain ATCC 18201 / CBS 1600 / BCRC 20928 / JCM 3617 / NBRC 0987 / NRRL Y-1542)</name>
    <name type="common">Torula yeast</name>
    <name type="synonym">Candida utilis</name>
    <dbReference type="NCBI Taxonomy" id="983966"/>
    <lineage>
        <taxon>Eukaryota</taxon>
        <taxon>Fungi</taxon>
        <taxon>Dikarya</taxon>
        <taxon>Ascomycota</taxon>
        <taxon>Saccharomycotina</taxon>
        <taxon>Saccharomycetes</taxon>
        <taxon>Phaffomycetales</taxon>
        <taxon>Phaffomycetaceae</taxon>
        <taxon>Cyberlindnera</taxon>
    </lineage>
</organism>
<sequence>MPEESVNLKPDDFAILDNFSWTLGRAVLYSFQEAADGYAFTNNSRAAIGYYEPSSKVFVHGGEKLGIPSRAEYIAGLSDLRFNDDYTDDDDHDENDWDDVLVEHRWWGSLLILLILFIIAYLMMGRAKRQSALERARRFFGGLFTRRGANTRYYSVQDSLDVEDLEMQTTRSPEDEGLEEFPGTNSGNKRADDDDFEIE</sequence>
<evidence type="ECO:0000313" key="3">
    <source>
        <dbReference type="EMBL" id="ODV74183.1"/>
    </source>
</evidence>
<evidence type="ECO:0000256" key="2">
    <source>
        <dbReference type="SAM" id="Phobius"/>
    </source>
</evidence>
<dbReference type="RefSeq" id="XP_020071222.1">
    <property type="nucleotide sequence ID" value="XM_020216299.1"/>
</dbReference>
<dbReference type="OrthoDB" id="6372431at2759"/>
<dbReference type="EMBL" id="KV453928">
    <property type="protein sequence ID" value="ODV74183.1"/>
    <property type="molecule type" value="Genomic_DNA"/>
</dbReference>
<dbReference type="Proteomes" id="UP000094389">
    <property type="component" value="Unassembled WGS sequence"/>
</dbReference>
<protein>
    <submittedName>
        <fullName evidence="3">Uncharacterized protein</fullName>
    </submittedName>
</protein>
<dbReference type="AlphaFoldDB" id="A0A1E4S411"/>
<name>A0A1E4S411_CYBJN</name>
<evidence type="ECO:0000313" key="4">
    <source>
        <dbReference type="Proteomes" id="UP000094389"/>
    </source>
</evidence>